<dbReference type="PRINTS" id="PR00413">
    <property type="entry name" value="HADHALOGNASE"/>
</dbReference>
<dbReference type="SFLD" id="SFLDG01129">
    <property type="entry name" value="C1.5:_HAD__Beta-PGM__Phosphata"/>
    <property type="match status" value="1"/>
</dbReference>
<dbReference type="PANTHER" id="PTHR43316:SF3">
    <property type="entry name" value="HALOACID DEHALOGENASE, TYPE II (AFU_ORTHOLOGUE AFUA_2G07750)-RELATED"/>
    <property type="match status" value="1"/>
</dbReference>
<dbReference type="SUPFAM" id="SSF56784">
    <property type="entry name" value="HAD-like"/>
    <property type="match status" value="1"/>
</dbReference>
<reference evidence="2" key="1">
    <citation type="journal article" date="2020" name="Stud. Mycol.">
        <title>101 Dothideomycetes genomes: a test case for predicting lifestyles and emergence of pathogens.</title>
        <authorList>
            <person name="Haridas S."/>
            <person name="Albert R."/>
            <person name="Binder M."/>
            <person name="Bloem J."/>
            <person name="Labutti K."/>
            <person name="Salamov A."/>
            <person name="Andreopoulos B."/>
            <person name="Baker S."/>
            <person name="Barry K."/>
            <person name="Bills G."/>
            <person name="Bluhm B."/>
            <person name="Cannon C."/>
            <person name="Castanera R."/>
            <person name="Culley D."/>
            <person name="Daum C."/>
            <person name="Ezra D."/>
            <person name="Gonzalez J."/>
            <person name="Henrissat B."/>
            <person name="Kuo A."/>
            <person name="Liang C."/>
            <person name="Lipzen A."/>
            <person name="Lutzoni F."/>
            <person name="Magnuson J."/>
            <person name="Mondo S."/>
            <person name="Nolan M."/>
            <person name="Ohm R."/>
            <person name="Pangilinan J."/>
            <person name="Park H.-J."/>
            <person name="Ramirez L."/>
            <person name="Alfaro M."/>
            <person name="Sun H."/>
            <person name="Tritt A."/>
            <person name="Yoshinaga Y."/>
            <person name="Zwiers L.-H."/>
            <person name="Turgeon B."/>
            <person name="Goodwin S."/>
            <person name="Spatafora J."/>
            <person name="Crous P."/>
            <person name="Grigoriev I."/>
        </authorList>
    </citation>
    <scope>NUCLEOTIDE SEQUENCE</scope>
    <source>
        <strain evidence="2">CBS 627.86</strain>
    </source>
</reference>
<dbReference type="InterPro" id="IPR023198">
    <property type="entry name" value="PGP-like_dom2"/>
</dbReference>
<dbReference type="InterPro" id="IPR036412">
    <property type="entry name" value="HAD-like_sf"/>
</dbReference>
<evidence type="ECO:0000256" key="1">
    <source>
        <dbReference type="ARBA" id="ARBA00022801"/>
    </source>
</evidence>
<dbReference type="InterPro" id="IPR023214">
    <property type="entry name" value="HAD_sf"/>
</dbReference>
<dbReference type="Gene3D" id="3.40.50.1000">
    <property type="entry name" value="HAD superfamily/HAD-like"/>
    <property type="match status" value="1"/>
</dbReference>
<proteinExistence type="predicted"/>
<dbReference type="OrthoDB" id="2363873at2759"/>
<accession>A0A6A5YPQ8</accession>
<dbReference type="PANTHER" id="PTHR43316">
    <property type="entry name" value="HYDROLASE, HALOACID DELAHOGENASE-RELATED"/>
    <property type="match status" value="1"/>
</dbReference>
<evidence type="ECO:0000313" key="2">
    <source>
        <dbReference type="EMBL" id="KAF2109219.1"/>
    </source>
</evidence>
<name>A0A6A5YPQ8_9PLEO</name>
<dbReference type="AlphaFoldDB" id="A0A6A5YPQ8"/>
<evidence type="ECO:0000313" key="3">
    <source>
        <dbReference type="Proteomes" id="UP000799770"/>
    </source>
</evidence>
<gene>
    <name evidence="2" type="ORF">BDV96DRAFT_502969</name>
</gene>
<protein>
    <submittedName>
        <fullName evidence="2">(S)-2-haloacid dehalogenase IVA</fullName>
    </submittedName>
</protein>
<dbReference type="InterPro" id="IPR051540">
    <property type="entry name" value="S-2-haloacid_dehalogenase"/>
</dbReference>
<dbReference type="InterPro" id="IPR006439">
    <property type="entry name" value="HAD-SF_hydro_IA"/>
</dbReference>
<organism evidence="2 3">
    <name type="scientific">Lophiotrema nucula</name>
    <dbReference type="NCBI Taxonomy" id="690887"/>
    <lineage>
        <taxon>Eukaryota</taxon>
        <taxon>Fungi</taxon>
        <taxon>Dikarya</taxon>
        <taxon>Ascomycota</taxon>
        <taxon>Pezizomycotina</taxon>
        <taxon>Dothideomycetes</taxon>
        <taxon>Pleosporomycetidae</taxon>
        <taxon>Pleosporales</taxon>
        <taxon>Lophiotremataceae</taxon>
        <taxon>Lophiotrema</taxon>
    </lineage>
</organism>
<dbReference type="Pfam" id="PF00702">
    <property type="entry name" value="Hydrolase"/>
    <property type="match status" value="1"/>
</dbReference>
<dbReference type="GO" id="GO:0016791">
    <property type="term" value="F:phosphatase activity"/>
    <property type="evidence" value="ECO:0007669"/>
    <property type="project" value="UniProtKB-ARBA"/>
</dbReference>
<dbReference type="SFLD" id="SFLDS00003">
    <property type="entry name" value="Haloacid_Dehalogenase"/>
    <property type="match status" value="1"/>
</dbReference>
<keyword evidence="3" id="KW-1185">Reference proteome</keyword>
<dbReference type="Proteomes" id="UP000799770">
    <property type="component" value="Unassembled WGS sequence"/>
</dbReference>
<sequence length="242" mass="26834">MASSSASRPRIQAAFFDFMGTCLDWCSAVTAGLPSTIPETERRDFALQWRVSYFRENEARLKVGLPTEDIDQTLARTLDRMLESDEYASLASHFSPTAKEKVIASWHEQPAWPDVAPALQQLRDLGLEVFVHANGTTRLQLDLIRSSGLQFDLLMSSQMLGQIKPAPEPYLKGAGLVKRKPEEVVMVAAHVSDVRGARAVGMRAIYIKRSTDDIHEDLSQVDTEFDVALDGMDGLAEAVKIL</sequence>
<dbReference type="Gene3D" id="1.10.150.240">
    <property type="entry name" value="Putative phosphatase, domain 2"/>
    <property type="match status" value="1"/>
</dbReference>
<keyword evidence="1" id="KW-0378">Hydrolase</keyword>
<dbReference type="EMBL" id="ML977343">
    <property type="protein sequence ID" value="KAF2109219.1"/>
    <property type="molecule type" value="Genomic_DNA"/>
</dbReference>